<keyword evidence="2" id="KW-1185">Reference proteome</keyword>
<protein>
    <submittedName>
        <fullName evidence="1">Uncharacterized protein</fullName>
    </submittedName>
</protein>
<evidence type="ECO:0000313" key="2">
    <source>
        <dbReference type="Proteomes" id="UP001386955"/>
    </source>
</evidence>
<reference evidence="1 2" key="1">
    <citation type="submission" date="2024-01" db="EMBL/GenBank/DDBJ databases">
        <title>The genomes of 5 underutilized Papilionoideae crops provide insights into root nodulation and disease resistanc.</title>
        <authorList>
            <person name="Jiang F."/>
        </authorList>
    </citation>
    <scope>NUCLEOTIDE SEQUENCE [LARGE SCALE GENOMIC DNA]</scope>
    <source>
        <strain evidence="1">DUOXIRENSHENG_FW03</strain>
        <tissue evidence="1">Leaves</tissue>
    </source>
</reference>
<comment type="caution">
    <text evidence="1">The sequence shown here is derived from an EMBL/GenBank/DDBJ whole genome shotgun (WGS) entry which is preliminary data.</text>
</comment>
<gene>
    <name evidence="1" type="ORF">VNO78_20190</name>
</gene>
<dbReference type="AlphaFoldDB" id="A0AAN9SAG8"/>
<proteinExistence type="predicted"/>
<name>A0AAN9SAG8_PSOTE</name>
<organism evidence="1 2">
    <name type="scientific">Psophocarpus tetragonolobus</name>
    <name type="common">Winged bean</name>
    <name type="synonym">Dolichos tetragonolobus</name>
    <dbReference type="NCBI Taxonomy" id="3891"/>
    <lineage>
        <taxon>Eukaryota</taxon>
        <taxon>Viridiplantae</taxon>
        <taxon>Streptophyta</taxon>
        <taxon>Embryophyta</taxon>
        <taxon>Tracheophyta</taxon>
        <taxon>Spermatophyta</taxon>
        <taxon>Magnoliopsida</taxon>
        <taxon>eudicotyledons</taxon>
        <taxon>Gunneridae</taxon>
        <taxon>Pentapetalae</taxon>
        <taxon>rosids</taxon>
        <taxon>fabids</taxon>
        <taxon>Fabales</taxon>
        <taxon>Fabaceae</taxon>
        <taxon>Papilionoideae</taxon>
        <taxon>50 kb inversion clade</taxon>
        <taxon>NPAAA clade</taxon>
        <taxon>indigoferoid/millettioid clade</taxon>
        <taxon>Phaseoleae</taxon>
        <taxon>Psophocarpus</taxon>
    </lineage>
</organism>
<accession>A0AAN9SAG8</accession>
<dbReference type="EMBL" id="JAYMYS010000005">
    <property type="protein sequence ID" value="KAK7391769.1"/>
    <property type="molecule type" value="Genomic_DNA"/>
</dbReference>
<evidence type="ECO:0000313" key="1">
    <source>
        <dbReference type="EMBL" id="KAK7391769.1"/>
    </source>
</evidence>
<sequence length="80" mass="8998">MQCGWFSISPEHEGHLPDIRRRGEGTNCSVTALGTQIISATWDPTWYMSHVSNSCLFAINTNPSHTLHLIQNAKKQNSHH</sequence>
<dbReference type="Proteomes" id="UP001386955">
    <property type="component" value="Unassembled WGS sequence"/>
</dbReference>